<proteinExistence type="inferred from homology"/>
<evidence type="ECO:0000256" key="1">
    <source>
        <dbReference type="ARBA" id="ARBA00004651"/>
    </source>
</evidence>
<feature type="transmembrane region" description="Helical" evidence="7">
    <location>
        <begin position="152"/>
        <end position="175"/>
    </location>
</feature>
<evidence type="ECO:0000313" key="9">
    <source>
        <dbReference type="EMBL" id="TDQ83862.1"/>
    </source>
</evidence>
<feature type="transmembrane region" description="Helical" evidence="7">
    <location>
        <begin position="251"/>
        <end position="278"/>
    </location>
</feature>
<dbReference type="InterPro" id="IPR035906">
    <property type="entry name" value="MetI-like_sf"/>
</dbReference>
<dbReference type="PANTHER" id="PTHR43163:SF6">
    <property type="entry name" value="DIPEPTIDE TRANSPORT SYSTEM PERMEASE PROTEIN DPPB-RELATED"/>
    <property type="match status" value="1"/>
</dbReference>
<evidence type="ECO:0000256" key="4">
    <source>
        <dbReference type="ARBA" id="ARBA00022692"/>
    </source>
</evidence>
<evidence type="ECO:0000256" key="7">
    <source>
        <dbReference type="RuleBase" id="RU363032"/>
    </source>
</evidence>
<keyword evidence="2 7" id="KW-0813">Transport</keyword>
<comment type="similarity">
    <text evidence="7">Belongs to the binding-protein-dependent transport system permease family.</text>
</comment>
<dbReference type="CDD" id="cd06261">
    <property type="entry name" value="TM_PBP2"/>
    <property type="match status" value="1"/>
</dbReference>
<name>A0A4R6WQJ9_9PROT</name>
<dbReference type="SUPFAM" id="SSF161098">
    <property type="entry name" value="MetI-like"/>
    <property type="match status" value="1"/>
</dbReference>
<keyword evidence="6 7" id="KW-0472">Membrane</keyword>
<evidence type="ECO:0000256" key="6">
    <source>
        <dbReference type="ARBA" id="ARBA00023136"/>
    </source>
</evidence>
<dbReference type="RefSeq" id="WP_243735497.1">
    <property type="nucleotide sequence ID" value="NZ_SNYW01000006.1"/>
</dbReference>
<protein>
    <submittedName>
        <fullName evidence="9">Peptide/nickel transport system permease protein</fullName>
    </submittedName>
</protein>
<dbReference type="PROSITE" id="PS50928">
    <property type="entry name" value="ABC_TM1"/>
    <property type="match status" value="1"/>
</dbReference>
<dbReference type="InterPro" id="IPR000515">
    <property type="entry name" value="MetI-like"/>
</dbReference>
<evidence type="ECO:0000256" key="3">
    <source>
        <dbReference type="ARBA" id="ARBA00022475"/>
    </source>
</evidence>
<keyword evidence="10" id="KW-1185">Reference proteome</keyword>
<comment type="caution">
    <text evidence="9">The sequence shown here is derived from an EMBL/GenBank/DDBJ whole genome shotgun (WGS) entry which is preliminary data.</text>
</comment>
<dbReference type="GO" id="GO:0005886">
    <property type="term" value="C:plasma membrane"/>
    <property type="evidence" value="ECO:0007669"/>
    <property type="project" value="UniProtKB-SubCell"/>
</dbReference>
<keyword evidence="5 7" id="KW-1133">Transmembrane helix</keyword>
<keyword evidence="3" id="KW-1003">Cell membrane</keyword>
<keyword evidence="4 7" id="KW-0812">Transmembrane</keyword>
<feature type="transmembrane region" description="Helical" evidence="7">
    <location>
        <begin position="27"/>
        <end position="48"/>
    </location>
</feature>
<accession>A0A4R6WQJ9</accession>
<evidence type="ECO:0000313" key="10">
    <source>
        <dbReference type="Proteomes" id="UP000295783"/>
    </source>
</evidence>
<evidence type="ECO:0000256" key="5">
    <source>
        <dbReference type="ARBA" id="ARBA00022989"/>
    </source>
</evidence>
<dbReference type="Pfam" id="PF19300">
    <property type="entry name" value="BPD_transp_1_N"/>
    <property type="match status" value="1"/>
</dbReference>
<dbReference type="InterPro" id="IPR045621">
    <property type="entry name" value="BPD_transp_1_N"/>
</dbReference>
<feature type="domain" description="ABC transmembrane type-1" evidence="8">
    <location>
        <begin position="113"/>
        <end position="321"/>
    </location>
</feature>
<sequence>MCGGRLAAALTISRTPAPMWSYFVKRLGLSAVIVLCALLTLFLLLHLIPGDPARIALGPRATPEVIARYAEKMRLGEPILTQFWIYVTNALTGDLGADVFSNRPVLTIVLEVLPNTLVLAIVALAWAALIGIPLGCLSAVRPNSWFDRVTGLLSVATIAIPSFLVSIWSLLVFAVMLKWLPVIGAGDPGDYLDQAVHLILPAFAVGLGWVGYLARMVRASMLEVMSENYIRAARAFGLRERTVVFRYALKVAVLPTITLVGIGFSGLLSGAVFAEIVFTRPGAGKLIYDMVVNRNFPVVQGAVLIITALYVLITLAADLLVAWLDPRVRDSL</sequence>
<gene>
    <name evidence="9" type="ORF">A8950_0406</name>
</gene>
<comment type="subcellular location">
    <subcellularLocation>
        <location evidence="1 7">Cell membrane</location>
        <topology evidence="1 7">Multi-pass membrane protein</topology>
    </subcellularLocation>
</comment>
<feature type="transmembrane region" description="Helical" evidence="7">
    <location>
        <begin position="117"/>
        <end position="140"/>
    </location>
</feature>
<dbReference type="AlphaFoldDB" id="A0A4R6WQJ9"/>
<dbReference type="Proteomes" id="UP000295783">
    <property type="component" value="Unassembled WGS sequence"/>
</dbReference>
<feature type="transmembrane region" description="Helical" evidence="7">
    <location>
        <begin position="298"/>
        <end position="324"/>
    </location>
</feature>
<dbReference type="Pfam" id="PF00528">
    <property type="entry name" value="BPD_transp_1"/>
    <property type="match status" value="1"/>
</dbReference>
<reference evidence="9 10" key="1">
    <citation type="submission" date="2019-03" db="EMBL/GenBank/DDBJ databases">
        <title>Genomic Encyclopedia of Type Strains, Phase III (KMG-III): the genomes of soil and plant-associated and newly described type strains.</title>
        <authorList>
            <person name="Whitman W."/>
        </authorList>
    </citation>
    <scope>NUCLEOTIDE SEQUENCE [LARGE SCALE GENOMIC DNA]</scope>
    <source>
        <strain evidence="9 10">CGMCC 1.7660</strain>
    </source>
</reference>
<dbReference type="Gene3D" id="1.10.3720.10">
    <property type="entry name" value="MetI-like"/>
    <property type="match status" value="1"/>
</dbReference>
<organism evidence="9 10">
    <name type="scientific">Dongia mobilis</name>
    <dbReference type="NCBI Taxonomy" id="578943"/>
    <lineage>
        <taxon>Bacteria</taxon>
        <taxon>Pseudomonadati</taxon>
        <taxon>Pseudomonadota</taxon>
        <taxon>Alphaproteobacteria</taxon>
        <taxon>Rhodospirillales</taxon>
        <taxon>Dongiaceae</taxon>
        <taxon>Dongia</taxon>
    </lineage>
</organism>
<evidence type="ECO:0000256" key="2">
    <source>
        <dbReference type="ARBA" id="ARBA00022448"/>
    </source>
</evidence>
<dbReference type="GO" id="GO:0055085">
    <property type="term" value="P:transmembrane transport"/>
    <property type="evidence" value="ECO:0007669"/>
    <property type="project" value="InterPro"/>
</dbReference>
<evidence type="ECO:0000259" key="8">
    <source>
        <dbReference type="PROSITE" id="PS50928"/>
    </source>
</evidence>
<feature type="transmembrane region" description="Helical" evidence="7">
    <location>
        <begin position="195"/>
        <end position="214"/>
    </location>
</feature>
<dbReference type="PANTHER" id="PTHR43163">
    <property type="entry name" value="DIPEPTIDE TRANSPORT SYSTEM PERMEASE PROTEIN DPPB-RELATED"/>
    <property type="match status" value="1"/>
</dbReference>
<dbReference type="EMBL" id="SNYW01000006">
    <property type="protein sequence ID" value="TDQ83862.1"/>
    <property type="molecule type" value="Genomic_DNA"/>
</dbReference>